<name>A0A9P1D8K4_9DINO</name>
<reference evidence="1" key="1">
    <citation type="submission" date="2022-10" db="EMBL/GenBank/DDBJ databases">
        <authorList>
            <person name="Chen Y."/>
            <person name="Dougan E. K."/>
            <person name="Chan C."/>
            <person name="Rhodes N."/>
            <person name="Thang M."/>
        </authorList>
    </citation>
    <scope>NUCLEOTIDE SEQUENCE</scope>
</reference>
<comment type="caution">
    <text evidence="1">The sequence shown here is derived from an EMBL/GenBank/DDBJ whole genome shotgun (WGS) entry which is preliminary data.</text>
</comment>
<dbReference type="EMBL" id="CAMXCT030003573">
    <property type="protein sequence ID" value="CAL4792502.1"/>
    <property type="molecule type" value="Genomic_DNA"/>
</dbReference>
<proteinExistence type="predicted"/>
<organism evidence="1">
    <name type="scientific">Cladocopium goreaui</name>
    <dbReference type="NCBI Taxonomy" id="2562237"/>
    <lineage>
        <taxon>Eukaryota</taxon>
        <taxon>Sar</taxon>
        <taxon>Alveolata</taxon>
        <taxon>Dinophyceae</taxon>
        <taxon>Suessiales</taxon>
        <taxon>Symbiodiniaceae</taxon>
        <taxon>Cladocopium</taxon>
    </lineage>
</organism>
<dbReference type="AlphaFoldDB" id="A0A9P1D8K4"/>
<protein>
    <submittedName>
        <fullName evidence="1">Uncharacterized protein</fullName>
    </submittedName>
</protein>
<accession>A0A9P1D8K4</accession>
<dbReference type="Proteomes" id="UP001152797">
    <property type="component" value="Unassembled WGS sequence"/>
</dbReference>
<sequence>MGEGDWHSRSQPRSGYLGAVLPLSARHSSLCSINHVGDAGGCRNDNGPSVPSALPTPFRLAGFAGAVGLRLVGSALGPE</sequence>
<dbReference type="EMBL" id="CAMXCT010003573">
    <property type="protein sequence ID" value="CAI4005190.1"/>
    <property type="molecule type" value="Genomic_DNA"/>
</dbReference>
<evidence type="ECO:0000313" key="2">
    <source>
        <dbReference type="EMBL" id="CAL4792502.1"/>
    </source>
</evidence>
<evidence type="ECO:0000313" key="1">
    <source>
        <dbReference type="EMBL" id="CAI4005190.1"/>
    </source>
</evidence>
<dbReference type="EMBL" id="CAMXCT020003573">
    <property type="protein sequence ID" value="CAL1158565.1"/>
    <property type="molecule type" value="Genomic_DNA"/>
</dbReference>
<keyword evidence="3" id="KW-1185">Reference proteome</keyword>
<gene>
    <name evidence="1" type="ORF">C1SCF055_LOCUS30937</name>
</gene>
<evidence type="ECO:0000313" key="3">
    <source>
        <dbReference type="Proteomes" id="UP001152797"/>
    </source>
</evidence>
<reference evidence="2 3" key="2">
    <citation type="submission" date="2024-05" db="EMBL/GenBank/DDBJ databases">
        <authorList>
            <person name="Chen Y."/>
            <person name="Shah S."/>
            <person name="Dougan E. K."/>
            <person name="Thang M."/>
            <person name="Chan C."/>
        </authorList>
    </citation>
    <scope>NUCLEOTIDE SEQUENCE [LARGE SCALE GENOMIC DNA]</scope>
</reference>